<feature type="compositionally biased region" description="Basic and acidic residues" evidence="1">
    <location>
        <begin position="195"/>
        <end position="207"/>
    </location>
</feature>
<reference evidence="2 3" key="1">
    <citation type="journal article" date="2019" name="Commun. Biol.">
        <title>The bagworm genome reveals a unique fibroin gene that provides high tensile strength.</title>
        <authorList>
            <person name="Kono N."/>
            <person name="Nakamura H."/>
            <person name="Ohtoshi R."/>
            <person name="Tomita M."/>
            <person name="Numata K."/>
            <person name="Arakawa K."/>
        </authorList>
    </citation>
    <scope>NUCLEOTIDE SEQUENCE [LARGE SCALE GENOMIC DNA]</scope>
</reference>
<organism evidence="2 3">
    <name type="scientific">Eumeta variegata</name>
    <name type="common">Bagworm moth</name>
    <name type="synonym">Eumeta japonica</name>
    <dbReference type="NCBI Taxonomy" id="151549"/>
    <lineage>
        <taxon>Eukaryota</taxon>
        <taxon>Metazoa</taxon>
        <taxon>Ecdysozoa</taxon>
        <taxon>Arthropoda</taxon>
        <taxon>Hexapoda</taxon>
        <taxon>Insecta</taxon>
        <taxon>Pterygota</taxon>
        <taxon>Neoptera</taxon>
        <taxon>Endopterygota</taxon>
        <taxon>Lepidoptera</taxon>
        <taxon>Glossata</taxon>
        <taxon>Ditrysia</taxon>
        <taxon>Tineoidea</taxon>
        <taxon>Psychidae</taxon>
        <taxon>Oiketicinae</taxon>
        <taxon>Eumeta</taxon>
    </lineage>
</organism>
<gene>
    <name evidence="2" type="ORF">EVAR_17552_1</name>
</gene>
<proteinExistence type="predicted"/>
<name>A0A4C1WPQ0_EUMVA</name>
<dbReference type="EMBL" id="BGZK01000625">
    <property type="protein sequence ID" value="GBP53476.1"/>
    <property type="molecule type" value="Genomic_DNA"/>
</dbReference>
<dbReference type="AlphaFoldDB" id="A0A4C1WPQ0"/>
<feature type="region of interest" description="Disordered" evidence="1">
    <location>
        <begin position="195"/>
        <end position="223"/>
    </location>
</feature>
<accession>A0A4C1WPQ0</accession>
<comment type="caution">
    <text evidence="2">The sequence shown here is derived from an EMBL/GenBank/DDBJ whole genome shotgun (WGS) entry which is preliminary data.</text>
</comment>
<protein>
    <submittedName>
        <fullName evidence="2">Uncharacterized protein</fullName>
    </submittedName>
</protein>
<dbReference type="Proteomes" id="UP000299102">
    <property type="component" value="Unassembled WGS sequence"/>
</dbReference>
<sequence>MRQKLLYTGDESWIYNPETKQQSIVCVFQDEPNPAKFFTLRGAAGAMLFVAARVKTRLPFGYRDHGEFYVNALPLTEIRSHEISSSIMVGCRSHTDCSADVGLLDGGTPHSRSTRTESNSFSESRTTYHAVRWRVMPHHFNIFYRSRKTITLKSLSAFHSKILRLPNLKCSASRPSRPIPAGNIRAQPYKSADRNADYYCKAHESRGHARRSNSPARARERPV</sequence>
<evidence type="ECO:0000313" key="3">
    <source>
        <dbReference type="Proteomes" id="UP000299102"/>
    </source>
</evidence>
<evidence type="ECO:0000256" key="1">
    <source>
        <dbReference type="SAM" id="MobiDB-lite"/>
    </source>
</evidence>
<keyword evidence="3" id="KW-1185">Reference proteome</keyword>
<evidence type="ECO:0000313" key="2">
    <source>
        <dbReference type="EMBL" id="GBP53476.1"/>
    </source>
</evidence>